<dbReference type="EMBL" id="JACAZF010000002">
    <property type="protein sequence ID" value="KAF7312106.1"/>
    <property type="molecule type" value="Genomic_DNA"/>
</dbReference>
<evidence type="ECO:0000256" key="2">
    <source>
        <dbReference type="ARBA" id="ARBA00023163"/>
    </source>
</evidence>
<dbReference type="PANTHER" id="PTHR45747:SF4">
    <property type="entry name" value="HISTONE-LYSINE N-METHYLTRANSFERASE E(Z)"/>
    <property type="match status" value="1"/>
</dbReference>
<evidence type="ECO:0000256" key="1">
    <source>
        <dbReference type="ARBA" id="ARBA00023015"/>
    </source>
</evidence>
<reference evidence="4" key="1">
    <citation type="submission" date="2020-05" db="EMBL/GenBank/DDBJ databases">
        <title>Mycena genomes resolve the evolution of fungal bioluminescence.</title>
        <authorList>
            <person name="Tsai I.J."/>
        </authorList>
    </citation>
    <scope>NUCLEOTIDE SEQUENCE</scope>
    <source>
        <strain evidence="4">171206Taipei</strain>
    </source>
</reference>
<keyword evidence="2" id="KW-0804">Transcription</keyword>
<dbReference type="RefSeq" id="XP_037224214.1">
    <property type="nucleotide sequence ID" value="XM_037359119.1"/>
</dbReference>
<dbReference type="InterPro" id="IPR046341">
    <property type="entry name" value="SET_dom_sf"/>
</dbReference>
<feature type="domain" description="SET" evidence="3">
    <location>
        <begin position="1"/>
        <end position="143"/>
    </location>
</feature>
<dbReference type="GeneID" id="59341635"/>
<dbReference type="PANTHER" id="PTHR45747">
    <property type="entry name" value="HISTONE-LYSINE N-METHYLTRANSFERASE E(Z)"/>
    <property type="match status" value="1"/>
</dbReference>
<keyword evidence="5" id="KW-1185">Reference proteome</keyword>
<protein>
    <submittedName>
        <fullName evidence="4">Pre-mRNA splicing factor</fullName>
    </submittedName>
</protein>
<dbReference type="PROSITE" id="PS50280">
    <property type="entry name" value="SET"/>
    <property type="match status" value="1"/>
</dbReference>
<dbReference type="SUPFAM" id="SSF82199">
    <property type="entry name" value="SET domain"/>
    <property type="match status" value="1"/>
</dbReference>
<dbReference type="GO" id="GO:0046976">
    <property type="term" value="F:histone H3K27 methyltransferase activity"/>
    <property type="evidence" value="ECO:0007669"/>
    <property type="project" value="TreeGrafter"/>
</dbReference>
<name>A0A8H6WD44_9AGAR</name>
<dbReference type="Gene3D" id="2.170.270.10">
    <property type="entry name" value="SET domain"/>
    <property type="match status" value="1"/>
</dbReference>
<organism evidence="4 5">
    <name type="scientific">Mycena indigotica</name>
    <dbReference type="NCBI Taxonomy" id="2126181"/>
    <lineage>
        <taxon>Eukaryota</taxon>
        <taxon>Fungi</taxon>
        <taxon>Dikarya</taxon>
        <taxon>Basidiomycota</taxon>
        <taxon>Agaricomycotina</taxon>
        <taxon>Agaricomycetes</taxon>
        <taxon>Agaricomycetidae</taxon>
        <taxon>Agaricales</taxon>
        <taxon>Marasmiineae</taxon>
        <taxon>Mycenaceae</taxon>
        <taxon>Mycena</taxon>
    </lineage>
</organism>
<dbReference type="SMART" id="SM00317">
    <property type="entry name" value="SET"/>
    <property type="match status" value="1"/>
</dbReference>
<sequence length="155" mass="18080">MPQRRYPKGAVEENQSCQRELWIRSLHGGTGSQWRFDHRYALCSVCLRSEEAFAEYLGQIIHDLTVDSRDPIAIHRHRNYVFQLNKTLSIDGTYAGNNSRYINHDQRKPNCEARILLVNGEHRIGIFATRSLWAKEEVLFNYGPAFFQENELPKS</sequence>
<dbReference type="AlphaFoldDB" id="A0A8H6WD44"/>
<evidence type="ECO:0000313" key="4">
    <source>
        <dbReference type="EMBL" id="KAF7312106.1"/>
    </source>
</evidence>
<dbReference type="GO" id="GO:0003682">
    <property type="term" value="F:chromatin binding"/>
    <property type="evidence" value="ECO:0007669"/>
    <property type="project" value="TreeGrafter"/>
</dbReference>
<dbReference type="OrthoDB" id="6141102at2759"/>
<accession>A0A8H6WD44</accession>
<evidence type="ECO:0000259" key="3">
    <source>
        <dbReference type="PROSITE" id="PS50280"/>
    </source>
</evidence>
<keyword evidence="1" id="KW-0805">Transcription regulation</keyword>
<dbReference type="Pfam" id="PF00856">
    <property type="entry name" value="SET"/>
    <property type="match status" value="1"/>
</dbReference>
<dbReference type="InterPro" id="IPR045318">
    <property type="entry name" value="EZH1/2-like"/>
</dbReference>
<dbReference type="Proteomes" id="UP000636479">
    <property type="component" value="Unassembled WGS sequence"/>
</dbReference>
<proteinExistence type="predicted"/>
<dbReference type="GO" id="GO:0005634">
    <property type="term" value="C:nucleus"/>
    <property type="evidence" value="ECO:0007669"/>
    <property type="project" value="TreeGrafter"/>
</dbReference>
<gene>
    <name evidence="4" type="ORF">MIND_00222900</name>
</gene>
<evidence type="ECO:0000313" key="5">
    <source>
        <dbReference type="Proteomes" id="UP000636479"/>
    </source>
</evidence>
<dbReference type="InterPro" id="IPR001214">
    <property type="entry name" value="SET_dom"/>
</dbReference>
<comment type="caution">
    <text evidence="4">The sequence shown here is derived from an EMBL/GenBank/DDBJ whole genome shotgun (WGS) entry which is preliminary data.</text>
</comment>
<dbReference type="GO" id="GO:0031507">
    <property type="term" value="P:heterochromatin formation"/>
    <property type="evidence" value="ECO:0007669"/>
    <property type="project" value="TreeGrafter"/>
</dbReference>